<name>A0ABX1CR23_9SPHN</name>
<accession>A0ABX1CR23</accession>
<dbReference type="RefSeq" id="WP_168134019.1">
    <property type="nucleotide sequence ID" value="NZ_JAAVJH010000004.1"/>
</dbReference>
<sequence length="63" mass="6640">MSLTVNVAGVAKASIATPMDRKTDEAMAAQDQAGEVISQGNERRPVTALDRLVAAPDGLARFR</sequence>
<reference evidence="1 2" key="1">
    <citation type="submission" date="2020-03" db="EMBL/GenBank/DDBJ databases">
        <authorList>
            <person name="Wang L."/>
            <person name="He N."/>
            <person name="Li Y."/>
            <person name="Fang Y."/>
            <person name="Zhang F."/>
        </authorList>
    </citation>
    <scope>NUCLEOTIDE SEQUENCE [LARGE SCALE GENOMIC DNA]</scope>
    <source>
        <strain evidence="1 2">36D10-4-7</strain>
    </source>
</reference>
<dbReference type="EMBL" id="JAAVJH010000004">
    <property type="protein sequence ID" value="NJR78470.1"/>
    <property type="molecule type" value="Genomic_DNA"/>
</dbReference>
<evidence type="ECO:0000313" key="2">
    <source>
        <dbReference type="Proteomes" id="UP000732399"/>
    </source>
</evidence>
<gene>
    <name evidence="1" type="ORF">HBH26_07725</name>
</gene>
<organism evidence="1 2">
    <name type="scientific">Sphingomonas corticis</name>
    <dbReference type="NCBI Taxonomy" id="2722791"/>
    <lineage>
        <taxon>Bacteria</taxon>
        <taxon>Pseudomonadati</taxon>
        <taxon>Pseudomonadota</taxon>
        <taxon>Alphaproteobacteria</taxon>
        <taxon>Sphingomonadales</taxon>
        <taxon>Sphingomonadaceae</taxon>
        <taxon>Sphingomonas</taxon>
    </lineage>
</organism>
<evidence type="ECO:0000313" key="1">
    <source>
        <dbReference type="EMBL" id="NJR78470.1"/>
    </source>
</evidence>
<comment type="caution">
    <text evidence="1">The sequence shown here is derived from an EMBL/GenBank/DDBJ whole genome shotgun (WGS) entry which is preliminary data.</text>
</comment>
<keyword evidence="2" id="KW-1185">Reference proteome</keyword>
<dbReference type="Proteomes" id="UP000732399">
    <property type="component" value="Unassembled WGS sequence"/>
</dbReference>
<proteinExistence type="predicted"/>
<protein>
    <submittedName>
        <fullName evidence="1">Uncharacterized protein</fullName>
    </submittedName>
</protein>